<dbReference type="STRING" id="77044.A0A1S8A918"/>
<evidence type="ECO:0000313" key="2">
    <source>
        <dbReference type="Proteomes" id="UP000054516"/>
    </source>
</evidence>
<keyword evidence="2" id="KW-1185">Reference proteome</keyword>
<evidence type="ECO:0000313" key="1">
    <source>
        <dbReference type="EMBL" id="GAW26606.1"/>
    </source>
</evidence>
<dbReference type="OrthoDB" id="74764at2759"/>
<dbReference type="EMBL" id="DF977484">
    <property type="protein sequence ID" value="GAW26606.1"/>
    <property type="molecule type" value="Genomic_DNA"/>
</dbReference>
<name>A0A1S8A918_ROSNE</name>
<sequence>MDTPCYVNCPTLTTQPVADQNRCKVAQSYKEDIDGWLPELPGNPVVSRRWAENHQ</sequence>
<accession>A0A1S8A918</accession>
<organism evidence="1">
    <name type="scientific">Rosellinia necatrix</name>
    <name type="common">White root-rot fungus</name>
    <dbReference type="NCBI Taxonomy" id="77044"/>
    <lineage>
        <taxon>Eukaryota</taxon>
        <taxon>Fungi</taxon>
        <taxon>Dikarya</taxon>
        <taxon>Ascomycota</taxon>
        <taxon>Pezizomycotina</taxon>
        <taxon>Sordariomycetes</taxon>
        <taxon>Xylariomycetidae</taxon>
        <taxon>Xylariales</taxon>
        <taxon>Xylariaceae</taxon>
        <taxon>Rosellinia</taxon>
    </lineage>
</organism>
<reference evidence="1" key="1">
    <citation type="submission" date="2016-03" db="EMBL/GenBank/DDBJ databases">
        <title>Draft genome sequence of Rosellinia necatrix.</title>
        <authorList>
            <person name="Kanematsu S."/>
        </authorList>
    </citation>
    <scope>NUCLEOTIDE SEQUENCE [LARGE SCALE GENOMIC DNA]</scope>
    <source>
        <strain evidence="1">W97</strain>
    </source>
</reference>
<protein>
    <submittedName>
        <fullName evidence="1">Uncharacterized protein</fullName>
    </submittedName>
</protein>
<dbReference type="AlphaFoldDB" id="A0A1S8A918"/>
<gene>
    <name evidence="1" type="ORF">SAMD00023353_3900800</name>
</gene>
<dbReference type="Proteomes" id="UP000054516">
    <property type="component" value="Unassembled WGS sequence"/>
</dbReference>
<proteinExistence type="predicted"/>